<keyword evidence="4" id="KW-0676">Redox-active center</keyword>
<dbReference type="PANTHER" id="PTHR45663:SF11">
    <property type="entry name" value="GEO12009P1"/>
    <property type="match status" value="1"/>
</dbReference>
<name>A0A383DAV0_9ZZZZ</name>
<feature type="domain" description="Thioredoxin" evidence="5">
    <location>
        <begin position="1"/>
        <end position="92"/>
    </location>
</feature>
<keyword evidence="2" id="KW-0249">Electron transport</keyword>
<dbReference type="PROSITE" id="PS51352">
    <property type="entry name" value="THIOREDOXIN_2"/>
    <property type="match status" value="1"/>
</dbReference>
<dbReference type="Gene3D" id="3.40.30.10">
    <property type="entry name" value="Glutaredoxin"/>
    <property type="match status" value="1"/>
</dbReference>
<dbReference type="GO" id="GO:0005737">
    <property type="term" value="C:cytoplasm"/>
    <property type="evidence" value="ECO:0007669"/>
    <property type="project" value="TreeGrafter"/>
</dbReference>
<dbReference type="CDD" id="cd02947">
    <property type="entry name" value="TRX_family"/>
    <property type="match status" value="1"/>
</dbReference>
<organism evidence="6">
    <name type="scientific">marine metagenome</name>
    <dbReference type="NCBI Taxonomy" id="408172"/>
    <lineage>
        <taxon>unclassified sequences</taxon>
        <taxon>metagenomes</taxon>
        <taxon>ecological metagenomes</taxon>
    </lineage>
</organism>
<evidence type="ECO:0000256" key="3">
    <source>
        <dbReference type="ARBA" id="ARBA00023157"/>
    </source>
</evidence>
<dbReference type="PROSITE" id="PS00194">
    <property type="entry name" value="THIOREDOXIN_1"/>
    <property type="match status" value="1"/>
</dbReference>
<dbReference type="InterPro" id="IPR036249">
    <property type="entry name" value="Thioredoxin-like_sf"/>
</dbReference>
<feature type="non-terminal residue" evidence="6">
    <location>
        <position position="92"/>
    </location>
</feature>
<evidence type="ECO:0000256" key="4">
    <source>
        <dbReference type="ARBA" id="ARBA00023284"/>
    </source>
</evidence>
<gene>
    <name evidence="6" type="ORF">METZ01_LOCUS494318</name>
</gene>
<sequence>MINEFKDEDFDAKIKNEDVSILQFSASWCGPCKVLKPIMEKLSDEFKDKGNFYYADIDENAINTATSIANVRGVPTVMIFKNGELKATKVGA</sequence>
<keyword evidence="3" id="KW-1015">Disulfide bond</keyword>
<proteinExistence type="predicted"/>
<dbReference type="InterPro" id="IPR005746">
    <property type="entry name" value="Thioredoxin"/>
</dbReference>
<dbReference type="InterPro" id="IPR013766">
    <property type="entry name" value="Thioredoxin_domain"/>
</dbReference>
<evidence type="ECO:0000256" key="2">
    <source>
        <dbReference type="ARBA" id="ARBA00022982"/>
    </source>
</evidence>
<dbReference type="SUPFAM" id="SSF52833">
    <property type="entry name" value="Thioredoxin-like"/>
    <property type="match status" value="1"/>
</dbReference>
<dbReference type="PANTHER" id="PTHR45663">
    <property type="entry name" value="GEO12009P1"/>
    <property type="match status" value="1"/>
</dbReference>
<dbReference type="PIRSF" id="PIRSF000077">
    <property type="entry name" value="Thioredoxin"/>
    <property type="match status" value="1"/>
</dbReference>
<reference evidence="6" key="1">
    <citation type="submission" date="2018-05" db="EMBL/GenBank/DDBJ databases">
        <authorList>
            <person name="Lanie J.A."/>
            <person name="Ng W.-L."/>
            <person name="Kazmierczak K.M."/>
            <person name="Andrzejewski T.M."/>
            <person name="Davidsen T.M."/>
            <person name="Wayne K.J."/>
            <person name="Tettelin H."/>
            <person name="Glass J.I."/>
            <person name="Rusch D."/>
            <person name="Podicherti R."/>
            <person name="Tsui H.-C.T."/>
            <person name="Winkler M.E."/>
        </authorList>
    </citation>
    <scope>NUCLEOTIDE SEQUENCE</scope>
</reference>
<evidence type="ECO:0000259" key="5">
    <source>
        <dbReference type="PROSITE" id="PS51352"/>
    </source>
</evidence>
<protein>
    <recommendedName>
        <fullName evidence="5">Thioredoxin domain-containing protein</fullName>
    </recommendedName>
</protein>
<accession>A0A383DAV0</accession>
<dbReference type="PRINTS" id="PR00421">
    <property type="entry name" value="THIOREDOXIN"/>
</dbReference>
<dbReference type="Pfam" id="PF00085">
    <property type="entry name" value="Thioredoxin"/>
    <property type="match status" value="1"/>
</dbReference>
<dbReference type="GO" id="GO:0015035">
    <property type="term" value="F:protein-disulfide reductase activity"/>
    <property type="evidence" value="ECO:0007669"/>
    <property type="project" value="InterPro"/>
</dbReference>
<dbReference type="InterPro" id="IPR017937">
    <property type="entry name" value="Thioredoxin_CS"/>
</dbReference>
<keyword evidence="1" id="KW-0813">Transport</keyword>
<dbReference type="AlphaFoldDB" id="A0A383DAV0"/>
<evidence type="ECO:0000256" key="1">
    <source>
        <dbReference type="ARBA" id="ARBA00022448"/>
    </source>
</evidence>
<evidence type="ECO:0000313" key="6">
    <source>
        <dbReference type="EMBL" id="SVE41464.1"/>
    </source>
</evidence>
<dbReference type="EMBL" id="UINC01215667">
    <property type="protein sequence ID" value="SVE41464.1"/>
    <property type="molecule type" value="Genomic_DNA"/>
</dbReference>